<dbReference type="PANTHER" id="PTHR30354:SF8">
    <property type="entry name" value="LOW-AFFINITY GLUCONATE TRANSPORTER"/>
    <property type="match status" value="1"/>
</dbReference>
<name>A0A4V6P852_PHOLU</name>
<dbReference type="EMBL" id="PUJX01000026">
    <property type="protein sequence ID" value="TDB47205.1"/>
    <property type="molecule type" value="Genomic_DNA"/>
</dbReference>
<evidence type="ECO:0000313" key="3">
    <source>
        <dbReference type="Proteomes" id="UP000295550"/>
    </source>
</evidence>
<feature type="transmembrane region" description="Helical" evidence="1">
    <location>
        <begin position="420"/>
        <end position="444"/>
    </location>
</feature>
<dbReference type="NCBIfam" id="NF007781">
    <property type="entry name" value="PRK10472.1"/>
    <property type="match status" value="1"/>
</dbReference>
<dbReference type="AlphaFoldDB" id="A0A4V6P852"/>
<feature type="transmembrane region" description="Helical" evidence="1">
    <location>
        <begin position="328"/>
        <end position="348"/>
    </location>
</feature>
<dbReference type="InterPro" id="IPR003474">
    <property type="entry name" value="Glcn_transporter"/>
</dbReference>
<organism evidence="2 3">
    <name type="scientific">Photorhabdus luminescens subsp. mexicana</name>
    <dbReference type="NCBI Taxonomy" id="2100167"/>
    <lineage>
        <taxon>Bacteria</taxon>
        <taxon>Pseudomonadati</taxon>
        <taxon>Pseudomonadota</taxon>
        <taxon>Gammaproteobacteria</taxon>
        <taxon>Enterobacterales</taxon>
        <taxon>Morganellaceae</taxon>
        <taxon>Photorhabdus</taxon>
    </lineage>
</organism>
<feature type="transmembrane region" description="Helical" evidence="1">
    <location>
        <begin position="295"/>
        <end position="316"/>
    </location>
</feature>
<evidence type="ECO:0000256" key="1">
    <source>
        <dbReference type="SAM" id="Phobius"/>
    </source>
</evidence>
<dbReference type="GO" id="GO:0005886">
    <property type="term" value="C:plasma membrane"/>
    <property type="evidence" value="ECO:0007669"/>
    <property type="project" value="TreeGrafter"/>
</dbReference>
<dbReference type="RefSeq" id="WP_132347640.1">
    <property type="nucleotide sequence ID" value="NZ_CAWOLF010000026.1"/>
</dbReference>
<dbReference type="NCBIfam" id="TIGR00791">
    <property type="entry name" value="gntP"/>
    <property type="match status" value="1"/>
</dbReference>
<protein>
    <submittedName>
        <fullName evidence="2">Gluconate transporter</fullName>
    </submittedName>
</protein>
<feature type="transmembrane region" description="Helical" evidence="1">
    <location>
        <begin position="175"/>
        <end position="202"/>
    </location>
</feature>
<dbReference type="Pfam" id="PF02447">
    <property type="entry name" value="GntP_permease"/>
    <property type="match status" value="1"/>
</dbReference>
<dbReference type="PIRSF" id="PIRSF002746">
    <property type="entry name" value="Gluconate_transporter"/>
    <property type="match status" value="1"/>
</dbReference>
<keyword evidence="1" id="KW-0812">Transmembrane</keyword>
<feature type="transmembrane region" description="Helical" evidence="1">
    <location>
        <begin position="103"/>
        <end position="131"/>
    </location>
</feature>
<feature type="transmembrane region" description="Helical" evidence="1">
    <location>
        <begin position="384"/>
        <end position="408"/>
    </location>
</feature>
<feature type="transmembrane region" description="Helical" evidence="1">
    <location>
        <begin position="143"/>
        <end position="163"/>
    </location>
</feature>
<dbReference type="Proteomes" id="UP000295550">
    <property type="component" value="Unassembled WGS sequence"/>
</dbReference>
<feature type="transmembrane region" description="Helical" evidence="1">
    <location>
        <begin position="57"/>
        <end position="76"/>
    </location>
</feature>
<feature type="transmembrane region" description="Helical" evidence="1">
    <location>
        <begin position="26"/>
        <end position="45"/>
    </location>
</feature>
<dbReference type="PANTHER" id="PTHR30354">
    <property type="entry name" value="GNT FAMILY GLUCONATE TRANSPORTER"/>
    <property type="match status" value="1"/>
</dbReference>
<evidence type="ECO:0000313" key="2">
    <source>
        <dbReference type="EMBL" id="TDB47205.1"/>
    </source>
</evidence>
<reference evidence="2 3" key="1">
    <citation type="journal article" date="2019" name="Int. J. Syst. Evol. Microbiol.">
        <title>Photorhabdus khanii subsp. guanajuatensis subsp. nov., isolated from Heterorhabditis atacamensis, and Photorhabdus luminescens subsp. mexicana subsp. nov., isolated from Heterorhabditis mexicana entomopathogenic nematodes.</title>
        <authorList>
            <person name="Machado R.A.R."/>
            <person name="Bruno P."/>
            <person name="Arce C.C.M."/>
            <person name="Liechti N."/>
            <person name="Kohler A."/>
            <person name="Bernal J."/>
            <person name="Bruggmann R."/>
            <person name="Turlings T.C.J."/>
        </authorList>
    </citation>
    <scope>NUCLEOTIDE SEQUENCE [LARGE SCALE GENOMIC DNA]</scope>
    <source>
        <strain evidence="2 3">MEX47-22</strain>
    </source>
</reference>
<feature type="transmembrane region" description="Helical" evidence="1">
    <location>
        <begin position="262"/>
        <end position="283"/>
    </location>
</feature>
<sequence>MSTLTLVLTAVGSVLLLLFLVMKVRIHAFVALILVSMGAGVFSGMPLDKIAETMQEGMGGTLGFLAIVVALGAMFGKVLHETGALDQIAVKLLNSFGEKNAHYSLGIAGLVCALPLFFDVAIVLLIGVAFAVARRTGGNVVKLVIPLFAGVAAAAAFLLPGPAPMLLASQMNADFGWMILIGISAAIPGMLLAGPIFGSFISKYVILDLPTDINEPSLGQGKMPSFGLSLSLVLFPLALVGLKAIGENFVEQGSELYQWLEFIGHPFSAILVACLIAIYGLAIRRGMSKEKVMDICSSAIQPAGIILLVTGAGGVFKQVLVDSGVGPALGNALIGAGLPIALACFILAGTVRIIQGSATVACLTTVGLILPVVDLLGYSGAQLAALSICIAGGSLVLSHVNDSGFWLFGKFTGATESQTLKTWSIMETILGTTGAVVGMIFFAVM</sequence>
<keyword evidence="1" id="KW-1133">Transmembrane helix</keyword>
<keyword evidence="1" id="KW-0472">Membrane</keyword>
<accession>A0A4V6P852</accession>
<dbReference type="GO" id="GO:0015128">
    <property type="term" value="F:gluconate transmembrane transporter activity"/>
    <property type="evidence" value="ECO:0007669"/>
    <property type="project" value="InterPro"/>
</dbReference>
<comment type="caution">
    <text evidence="2">The sequence shown here is derived from an EMBL/GenBank/DDBJ whole genome shotgun (WGS) entry which is preliminary data.</text>
</comment>
<gene>
    <name evidence="2" type="ORF">C5468_19990</name>
</gene>
<proteinExistence type="predicted"/>